<gene>
    <name evidence="1" type="ORF">SNAT2548_LOCUS31396</name>
</gene>
<comment type="caution">
    <text evidence="1">The sequence shown here is derived from an EMBL/GenBank/DDBJ whole genome shotgun (WGS) entry which is preliminary data.</text>
</comment>
<sequence length="210" mass="23696">MDAKSISAMEAIRDDPVLAVNLKAGKMLNMLDSLGYIRIQNLKPSQLLVHPENRSGAMVNPFNVHQKGWQALKVGWSAKKLEESYALEVSHNWSVKHKQLQAMQTLVAFRLAGSQASSSRADRPPGGTAISGRMLSGMIMSTGCQRRRRRAPTTPWRWSWPSSTPARWRSSTKSWNAWGHKWNIQPQVQQMLEAHRAEGLEGIRRLGYLK</sequence>
<organism evidence="1 2">
    <name type="scientific">Symbiodinium natans</name>
    <dbReference type="NCBI Taxonomy" id="878477"/>
    <lineage>
        <taxon>Eukaryota</taxon>
        <taxon>Sar</taxon>
        <taxon>Alveolata</taxon>
        <taxon>Dinophyceae</taxon>
        <taxon>Suessiales</taxon>
        <taxon>Symbiodiniaceae</taxon>
        <taxon>Symbiodinium</taxon>
    </lineage>
</organism>
<evidence type="ECO:0000313" key="1">
    <source>
        <dbReference type="EMBL" id="CAE7557835.1"/>
    </source>
</evidence>
<dbReference type="OrthoDB" id="10637558at2759"/>
<reference evidence="1" key="1">
    <citation type="submission" date="2021-02" db="EMBL/GenBank/DDBJ databases">
        <authorList>
            <person name="Dougan E. K."/>
            <person name="Rhodes N."/>
            <person name="Thang M."/>
            <person name="Chan C."/>
        </authorList>
    </citation>
    <scope>NUCLEOTIDE SEQUENCE</scope>
</reference>
<proteinExistence type="predicted"/>
<dbReference type="AlphaFoldDB" id="A0A812U9L4"/>
<protein>
    <submittedName>
        <fullName evidence="1">Uncharacterized protein</fullName>
    </submittedName>
</protein>
<dbReference type="EMBL" id="CAJNDS010002657">
    <property type="protein sequence ID" value="CAE7557835.1"/>
    <property type="molecule type" value="Genomic_DNA"/>
</dbReference>
<dbReference type="Proteomes" id="UP000604046">
    <property type="component" value="Unassembled WGS sequence"/>
</dbReference>
<evidence type="ECO:0000313" key="2">
    <source>
        <dbReference type="Proteomes" id="UP000604046"/>
    </source>
</evidence>
<name>A0A812U9L4_9DINO</name>
<accession>A0A812U9L4</accession>
<keyword evidence="2" id="KW-1185">Reference proteome</keyword>